<dbReference type="Proteomes" id="UP000595662">
    <property type="component" value="Chromosome 2"/>
</dbReference>
<gene>
    <name evidence="1" type="ORF">Pdw03_6116</name>
</gene>
<dbReference type="EMBL" id="CP060775">
    <property type="protein sequence ID" value="QQK42215.1"/>
    <property type="molecule type" value="Genomic_DNA"/>
</dbReference>
<name>A0A7T7BJM0_PENDI</name>
<evidence type="ECO:0000313" key="1">
    <source>
        <dbReference type="EMBL" id="QQK42215.1"/>
    </source>
</evidence>
<evidence type="ECO:0000313" key="2">
    <source>
        <dbReference type="Proteomes" id="UP000595662"/>
    </source>
</evidence>
<reference evidence="1 2" key="1">
    <citation type="submission" date="2020-08" db="EMBL/GenBank/DDBJ databases">
        <title>The completed genome sequence of the pathogenic ascomycete fungus Penicillium digitatum.</title>
        <authorList>
            <person name="Wang M."/>
        </authorList>
    </citation>
    <scope>NUCLEOTIDE SEQUENCE [LARGE SCALE GENOMIC DNA]</scope>
    <source>
        <strain evidence="1 2">PdW03</strain>
    </source>
</reference>
<dbReference type="AlphaFoldDB" id="A0A7T7BJM0"/>
<protein>
    <submittedName>
        <fullName evidence="1">Uncharacterized protein</fullName>
    </submittedName>
</protein>
<sequence>MDSFSDEQFQQLLEDLGQTNDVEPFEGFMNNLDIMPDLSPFNSLCDPSIIPLGNHDSNGLFCFPPLPSIEEIHDQEEILSITHSEDELSVHSIPTPLPDNNEALEMAHWVKLLVDMQQAKQDAMRVEINALRATLEKIQKYHLERLNPWVKDVGHALQNLGCVLEEPPASATDGEVDINLIDRP</sequence>
<dbReference type="VEuPathDB" id="FungiDB:PDIP_39440"/>
<proteinExistence type="predicted"/>
<dbReference type="RefSeq" id="XP_065956335.1">
    <property type="nucleotide sequence ID" value="XM_066101252.1"/>
</dbReference>
<dbReference type="GeneID" id="90952812"/>
<accession>A0A7T7BJM0</accession>
<organism evidence="1 2">
    <name type="scientific">Penicillium digitatum</name>
    <name type="common">Green mold</name>
    <dbReference type="NCBI Taxonomy" id="36651"/>
    <lineage>
        <taxon>Eukaryota</taxon>
        <taxon>Fungi</taxon>
        <taxon>Dikarya</taxon>
        <taxon>Ascomycota</taxon>
        <taxon>Pezizomycotina</taxon>
        <taxon>Eurotiomycetes</taxon>
        <taxon>Eurotiomycetidae</taxon>
        <taxon>Eurotiales</taxon>
        <taxon>Aspergillaceae</taxon>
        <taxon>Penicillium</taxon>
    </lineage>
</organism>